<feature type="region of interest" description="Disordered" evidence="1">
    <location>
        <begin position="578"/>
        <end position="631"/>
    </location>
</feature>
<feature type="region of interest" description="Disordered" evidence="1">
    <location>
        <begin position="346"/>
        <end position="391"/>
    </location>
</feature>
<name>A0A835SE77_CHLIN</name>
<reference evidence="3" key="1">
    <citation type="journal article" date="2020" name="bioRxiv">
        <title>Comparative genomics of Chlamydomonas.</title>
        <authorList>
            <person name="Craig R.J."/>
            <person name="Hasan A.R."/>
            <person name="Ness R.W."/>
            <person name="Keightley P.D."/>
        </authorList>
    </citation>
    <scope>NUCLEOTIDE SEQUENCE</scope>
    <source>
        <strain evidence="3">SAG 7.73</strain>
    </source>
</reference>
<feature type="transmembrane region" description="Helical" evidence="2">
    <location>
        <begin position="48"/>
        <end position="69"/>
    </location>
</feature>
<feature type="compositionally biased region" description="Basic and acidic residues" evidence="1">
    <location>
        <begin position="380"/>
        <end position="391"/>
    </location>
</feature>
<feature type="region of interest" description="Disordered" evidence="1">
    <location>
        <begin position="449"/>
        <end position="550"/>
    </location>
</feature>
<feature type="compositionally biased region" description="Low complexity" evidence="1">
    <location>
        <begin position="363"/>
        <end position="379"/>
    </location>
</feature>
<dbReference type="OrthoDB" id="538355at2759"/>
<organism evidence="3 4">
    <name type="scientific">Chlamydomonas incerta</name>
    <dbReference type="NCBI Taxonomy" id="51695"/>
    <lineage>
        <taxon>Eukaryota</taxon>
        <taxon>Viridiplantae</taxon>
        <taxon>Chlorophyta</taxon>
        <taxon>core chlorophytes</taxon>
        <taxon>Chlorophyceae</taxon>
        <taxon>CS clade</taxon>
        <taxon>Chlamydomonadales</taxon>
        <taxon>Chlamydomonadaceae</taxon>
        <taxon>Chlamydomonas</taxon>
    </lineage>
</organism>
<accession>A0A835SE77</accession>
<evidence type="ECO:0000313" key="3">
    <source>
        <dbReference type="EMBL" id="KAG2425334.1"/>
    </source>
</evidence>
<dbReference type="EMBL" id="JAEHOC010000056">
    <property type="protein sequence ID" value="KAG2425334.1"/>
    <property type="molecule type" value="Genomic_DNA"/>
</dbReference>
<feature type="transmembrane region" description="Helical" evidence="2">
    <location>
        <begin position="89"/>
        <end position="110"/>
    </location>
</feature>
<comment type="caution">
    <text evidence="3">The sequence shown here is derived from an EMBL/GenBank/DDBJ whole genome shotgun (WGS) entry which is preliminary data.</text>
</comment>
<evidence type="ECO:0000256" key="2">
    <source>
        <dbReference type="SAM" id="Phobius"/>
    </source>
</evidence>
<feature type="compositionally biased region" description="Gly residues" evidence="1">
    <location>
        <begin position="611"/>
        <end position="622"/>
    </location>
</feature>
<dbReference type="AlphaFoldDB" id="A0A835SE77"/>
<keyword evidence="2" id="KW-1133">Transmembrane helix</keyword>
<evidence type="ECO:0000313" key="4">
    <source>
        <dbReference type="Proteomes" id="UP000650467"/>
    </source>
</evidence>
<sequence>MLDSTFIQDRFDEMEEQSLGEHNTRRRVRDIYDCIKRFTELPLTYTKWVAFVLTLGQLILNVGSIVYAWVQRNPNAPDSYAWAHKVVVWTEFIVICCLIARTSFLAALLVRVMCKEAMAEWREEGSGYRYRLQVASHLRLTFRSVSYWRFSLLSVLPKMNPLNMFEYCRQLSQYVKNRTLRVVLRFDRWFGDQSAASHCMAQALVLAVAAVKLGFQLALSGLAVVAVFLKLLQLTFLGSTPLSQWQFAQALAFIQFVNNMVSIDQSYSSKMVGKYEFIFCGKDAASSTEERRAKAFFEQLALMLLRQKHGSLLRALVVYSNMCSEDVNLVFLEDEIDERWMKHAKTRKQLSKRQKDTPQKQNPASPAGDGAGADDFGPEAPREGKGGECHPHGYYRYPSHAGGSGKDERLYAGWGEQTAGAGGGGGGGLQWQVQTDGRPCVHVHVAADAEVAQGRPQQRPQRQTQQERDQLTIPTQPTPRQSSNGLRLFGGPRRNKSGLGAAGEPPPQQQQPQQQQAGGSNFPPLQPQHGAPAPHSSPVRAPNQHPHYQHGLTQQCGATAYHNPCPTYSGLYVDPHAAGVQQRPHDASGRAGPGSGSSAAGSGSGKRFTGPAGGGGGGGGTGLQPPPPAVAAPGAAGYNPLYHGDPYGAHMGAHAAAIAANWAAGPPTGAGPGNGTGATMPRPGYGAVRVPHRSETLRARYSAALSGMYDTTGLE</sequence>
<gene>
    <name evidence="3" type="ORF">HXX76_013748</name>
</gene>
<proteinExistence type="predicted"/>
<keyword evidence="2" id="KW-0812">Transmembrane</keyword>
<keyword evidence="2" id="KW-0472">Membrane</keyword>
<feature type="compositionally biased region" description="Low complexity" evidence="1">
    <location>
        <begin position="449"/>
        <end position="464"/>
    </location>
</feature>
<feature type="compositionally biased region" description="Polar residues" evidence="1">
    <location>
        <begin position="472"/>
        <end position="485"/>
    </location>
</feature>
<keyword evidence="4" id="KW-1185">Reference proteome</keyword>
<protein>
    <submittedName>
        <fullName evidence="3">Uncharacterized protein</fullName>
    </submittedName>
</protein>
<evidence type="ECO:0000256" key="1">
    <source>
        <dbReference type="SAM" id="MobiDB-lite"/>
    </source>
</evidence>
<dbReference type="Proteomes" id="UP000650467">
    <property type="component" value="Unassembled WGS sequence"/>
</dbReference>
<feature type="transmembrane region" description="Helical" evidence="2">
    <location>
        <begin position="203"/>
        <end position="229"/>
    </location>
</feature>